<dbReference type="FunFam" id="3.40.50.20:FF:000006">
    <property type="entry name" value="Phosphoribosylamine--glycine ligase, chloroplastic"/>
    <property type="match status" value="1"/>
</dbReference>
<keyword evidence="2" id="KW-0479">Metal-binding</keyword>
<dbReference type="GO" id="GO:0005524">
    <property type="term" value="F:ATP binding"/>
    <property type="evidence" value="ECO:0007669"/>
    <property type="project" value="UniProtKB-KW"/>
</dbReference>
<dbReference type="GO" id="GO:0006164">
    <property type="term" value="P:purine nucleotide biosynthetic process"/>
    <property type="evidence" value="ECO:0007669"/>
    <property type="project" value="UniProtKB-KW"/>
</dbReference>
<sequence length="235" mass="25311">MADRVLVIGRGGREHALAWKLAQSPHLKQILIAPGNAGTADDGKMSNSGKKTINHTILSQFCKDHNIGCVIAGPETLLAAGIVDDLVAAGIPCFGPTAKAAQLGTNRYFTNIFLDQHGIPTARWKAFSNPKEACAFINRKIMTPIFHLICLGLLQANELGLEIFHGATIIKEGKVLSNGNRILTATAVKQDIMSALEDIYKGLAVVSIQGATYGKETSHQTIAFFRQFVYVNNGK</sequence>
<dbReference type="PANTHER" id="PTHR43472">
    <property type="entry name" value="PHOSPHORIBOSYLAMINE--GLYCINE LIGASE"/>
    <property type="match status" value="1"/>
</dbReference>
<organism evidence="11 12">
    <name type="scientific">Naja naja</name>
    <name type="common">Indian cobra</name>
    <dbReference type="NCBI Taxonomy" id="35670"/>
    <lineage>
        <taxon>Eukaryota</taxon>
        <taxon>Metazoa</taxon>
        <taxon>Chordata</taxon>
        <taxon>Craniata</taxon>
        <taxon>Vertebrata</taxon>
        <taxon>Euteleostomi</taxon>
        <taxon>Lepidosauria</taxon>
        <taxon>Squamata</taxon>
        <taxon>Bifurcata</taxon>
        <taxon>Unidentata</taxon>
        <taxon>Episquamata</taxon>
        <taxon>Toxicofera</taxon>
        <taxon>Serpentes</taxon>
        <taxon>Colubroidea</taxon>
        <taxon>Elapidae</taxon>
        <taxon>Elapinae</taxon>
        <taxon>Naja</taxon>
    </lineage>
</organism>
<dbReference type="InterPro" id="IPR011054">
    <property type="entry name" value="Rudment_hybrid_motif"/>
</dbReference>
<dbReference type="Ensembl" id="ENSNNAT00000010077.1">
    <property type="protein sequence ID" value="ENSNNAP00000009612.1"/>
    <property type="gene ID" value="ENSNNAG00000005957.1"/>
</dbReference>
<dbReference type="SMART" id="SM01210">
    <property type="entry name" value="GARS_C"/>
    <property type="match status" value="1"/>
</dbReference>
<keyword evidence="4" id="KW-0658">Purine biosynthesis</keyword>
<dbReference type="GO" id="GO:0046872">
    <property type="term" value="F:metal ion binding"/>
    <property type="evidence" value="ECO:0007669"/>
    <property type="project" value="UniProtKB-KW"/>
</dbReference>
<evidence type="ECO:0000256" key="6">
    <source>
        <dbReference type="ARBA" id="ARBA00023211"/>
    </source>
</evidence>
<evidence type="ECO:0000256" key="2">
    <source>
        <dbReference type="ARBA" id="ARBA00022723"/>
    </source>
</evidence>
<dbReference type="Gene3D" id="3.90.600.10">
    <property type="entry name" value="Phosphoribosylglycinamide synthetase, C-terminal domain"/>
    <property type="match status" value="1"/>
</dbReference>
<keyword evidence="5" id="KW-0067">ATP-binding</keyword>
<dbReference type="Pfam" id="PF02844">
    <property type="entry name" value="GARS_N"/>
    <property type="match status" value="1"/>
</dbReference>
<dbReference type="SUPFAM" id="SSF51246">
    <property type="entry name" value="Rudiment single hybrid motif"/>
    <property type="match status" value="1"/>
</dbReference>
<evidence type="ECO:0000256" key="3">
    <source>
        <dbReference type="ARBA" id="ARBA00022741"/>
    </source>
</evidence>
<dbReference type="SUPFAM" id="SSF52440">
    <property type="entry name" value="PreATP-grasp domain"/>
    <property type="match status" value="1"/>
</dbReference>
<keyword evidence="3" id="KW-0547">Nucleotide-binding</keyword>
<evidence type="ECO:0000256" key="5">
    <source>
        <dbReference type="ARBA" id="ARBA00022840"/>
    </source>
</evidence>
<dbReference type="InterPro" id="IPR016185">
    <property type="entry name" value="PreATP-grasp_dom_sf"/>
</dbReference>
<dbReference type="InterPro" id="IPR000115">
    <property type="entry name" value="PRibGlycinamide_synth"/>
</dbReference>
<feature type="domain" description="Phosphoribosylglycinamide synthetase C-domain" evidence="10">
    <location>
        <begin position="151"/>
        <end position="222"/>
    </location>
</feature>
<evidence type="ECO:0000256" key="1">
    <source>
        <dbReference type="ARBA" id="ARBA00022598"/>
    </source>
</evidence>
<reference evidence="11" key="1">
    <citation type="submission" date="2025-08" db="UniProtKB">
        <authorList>
            <consortium name="Ensembl"/>
        </authorList>
    </citation>
    <scope>IDENTIFICATION</scope>
</reference>
<dbReference type="InterPro" id="IPR020562">
    <property type="entry name" value="PRibGlycinamide_synth_N"/>
</dbReference>
<keyword evidence="12" id="KW-1185">Reference proteome</keyword>
<accession>A0A8C6X6A7</accession>
<keyword evidence="6" id="KW-0464">Manganese</keyword>
<dbReference type="InterPro" id="IPR037123">
    <property type="entry name" value="PRibGlycinamide_synth_C_sf"/>
</dbReference>
<keyword evidence="1" id="KW-0436">Ligase</keyword>
<dbReference type="AlphaFoldDB" id="A0A8C6X6A7"/>
<dbReference type="GO" id="GO:0004637">
    <property type="term" value="F:phosphoribosylamine-glycine ligase activity"/>
    <property type="evidence" value="ECO:0007669"/>
    <property type="project" value="InterPro"/>
</dbReference>
<evidence type="ECO:0000313" key="11">
    <source>
        <dbReference type="Ensembl" id="ENSNNAP00000009612.1"/>
    </source>
</evidence>
<proteinExistence type="inferred from homology"/>
<evidence type="ECO:0000256" key="9">
    <source>
        <dbReference type="ARBA" id="ARBA00042864"/>
    </source>
</evidence>
<dbReference type="Proteomes" id="UP000694559">
    <property type="component" value="Unplaced"/>
</dbReference>
<dbReference type="GeneTree" id="ENSGT00390000000292"/>
<dbReference type="GO" id="GO:0009113">
    <property type="term" value="P:purine nucleobase biosynthetic process"/>
    <property type="evidence" value="ECO:0007669"/>
    <property type="project" value="InterPro"/>
</dbReference>
<evidence type="ECO:0000256" key="4">
    <source>
        <dbReference type="ARBA" id="ARBA00022755"/>
    </source>
</evidence>
<evidence type="ECO:0000313" key="12">
    <source>
        <dbReference type="Proteomes" id="UP000694559"/>
    </source>
</evidence>
<dbReference type="InterPro" id="IPR020560">
    <property type="entry name" value="PRibGlycinamide_synth_C-dom"/>
</dbReference>
<protein>
    <recommendedName>
        <fullName evidence="8">Glycinamide ribonucleotide synthetase</fullName>
    </recommendedName>
    <alternativeName>
        <fullName evidence="9">Phosphoribosylglycinamide synthetase</fullName>
    </alternativeName>
</protein>
<evidence type="ECO:0000256" key="8">
    <source>
        <dbReference type="ARBA" id="ARBA00042242"/>
    </source>
</evidence>
<name>A0A8C6X6A7_NAJNA</name>
<dbReference type="PANTHER" id="PTHR43472:SF1">
    <property type="entry name" value="PHOSPHORIBOSYLAMINE--GLYCINE LIGASE, CHLOROPLASTIC"/>
    <property type="match status" value="1"/>
</dbReference>
<reference evidence="11" key="2">
    <citation type="submission" date="2025-09" db="UniProtKB">
        <authorList>
            <consortium name="Ensembl"/>
        </authorList>
    </citation>
    <scope>IDENTIFICATION</scope>
</reference>
<comment type="similarity">
    <text evidence="7">Belongs to the GARS family.</text>
</comment>
<evidence type="ECO:0000256" key="7">
    <source>
        <dbReference type="ARBA" id="ARBA00038345"/>
    </source>
</evidence>
<dbReference type="Gene3D" id="3.40.50.20">
    <property type="match status" value="1"/>
</dbReference>
<evidence type="ECO:0000259" key="10">
    <source>
        <dbReference type="SMART" id="SM01210"/>
    </source>
</evidence>